<name>A0A4S3J0I1_9EURO</name>
<feature type="region of interest" description="Disordered" evidence="1">
    <location>
        <begin position="1"/>
        <end position="32"/>
    </location>
</feature>
<accession>A0A4S3J0I1</accession>
<dbReference type="Proteomes" id="UP000324241">
    <property type="component" value="Unassembled WGS sequence"/>
</dbReference>
<feature type="compositionally biased region" description="Low complexity" evidence="1">
    <location>
        <begin position="107"/>
        <end position="129"/>
    </location>
</feature>
<evidence type="ECO:0000313" key="2">
    <source>
        <dbReference type="EMBL" id="KAA8646514.1"/>
    </source>
</evidence>
<proteinExistence type="predicted"/>
<reference evidence="3 4" key="1">
    <citation type="submission" date="2019-03" db="EMBL/GenBank/DDBJ databases">
        <title>The genome sequence of a newly discovered highly antifungal drug resistant Aspergillus species, Aspergillus tanneri NIH 1004.</title>
        <authorList>
            <person name="Mounaud S."/>
            <person name="Singh I."/>
            <person name="Joardar V."/>
            <person name="Pakala S."/>
            <person name="Pakala S."/>
            <person name="Venepally P."/>
            <person name="Hoover J."/>
            <person name="Nierman W."/>
            <person name="Chung J."/>
            <person name="Losada L."/>
        </authorList>
    </citation>
    <scope>NUCLEOTIDE SEQUENCE [LARGE SCALE GENOMIC DNA]</scope>
    <source>
        <strain evidence="3 4">NIH1004</strain>
    </source>
</reference>
<dbReference type="Proteomes" id="UP000308092">
    <property type="component" value="Unassembled WGS sequence"/>
</dbReference>
<gene>
    <name evidence="2" type="ORF">ATNIH1004_007947</name>
    <name evidence="3" type="ORF">EYZ11_012438</name>
</gene>
<evidence type="ECO:0000313" key="4">
    <source>
        <dbReference type="Proteomes" id="UP000308092"/>
    </source>
</evidence>
<evidence type="ECO:0000313" key="5">
    <source>
        <dbReference type="Proteomes" id="UP000324241"/>
    </source>
</evidence>
<dbReference type="VEuPathDB" id="FungiDB:EYZ11_012438"/>
<protein>
    <submittedName>
        <fullName evidence="3">Uncharacterized protein</fullName>
    </submittedName>
</protein>
<dbReference type="RefSeq" id="XP_033425875.1">
    <property type="nucleotide sequence ID" value="XM_033572560.1"/>
</dbReference>
<feature type="compositionally biased region" description="Polar residues" evidence="1">
    <location>
        <begin position="174"/>
        <end position="188"/>
    </location>
</feature>
<reference evidence="2 5" key="2">
    <citation type="submission" date="2019-08" db="EMBL/GenBank/DDBJ databases">
        <title>The genome sequence of a newly discovered highly antifungal drug resistant Aspergillus species, Aspergillus tanneri NIH 1004.</title>
        <authorList>
            <person name="Mounaud S."/>
            <person name="Singh I."/>
            <person name="Joardar V."/>
            <person name="Pakala S."/>
            <person name="Pakala S."/>
            <person name="Venepally P."/>
            <person name="Chung J.K."/>
            <person name="Losada L."/>
            <person name="Nierman W.C."/>
        </authorList>
    </citation>
    <scope>NUCLEOTIDE SEQUENCE [LARGE SCALE GENOMIC DNA]</scope>
    <source>
        <strain evidence="2 5">NIH1004</strain>
    </source>
</reference>
<dbReference type="GeneID" id="54330649"/>
<feature type="compositionally biased region" description="Low complexity" evidence="1">
    <location>
        <begin position="1"/>
        <end position="21"/>
    </location>
</feature>
<feature type="region of interest" description="Disordered" evidence="1">
    <location>
        <begin position="94"/>
        <end position="188"/>
    </location>
</feature>
<keyword evidence="4" id="KW-1185">Reference proteome</keyword>
<dbReference type="EMBL" id="SOSA01000934">
    <property type="protein sequence ID" value="THC88115.1"/>
    <property type="molecule type" value="Genomic_DNA"/>
</dbReference>
<dbReference type="AlphaFoldDB" id="A0A4S3J0I1"/>
<sequence>MFTSPTDSPSSSSNASPISQHPHPHAWFPSLPRRHAEKVRYPRYYSTPLDKDSPDSTPLHLYGLEQREPSIMLEKPKLLRRVSYALDDIKEGEKLKTKRRQSTFMHESANMSSGAMSSAGSSLSGAEMSEPPRSRPMSIFSVDHWSPPTRGLSRRLSIRLSLSRGKRFRPGQGASISQPNLIGSSTQL</sequence>
<dbReference type="OrthoDB" id="4227585at2759"/>
<evidence type="ECO:0000313" key="3">
    <source>
        <dbReference type="EMBL" id="THC88115.1"/>
    </source>
</evidence>
<evidence type="ECO:0000256" key="1">
    <source>
        <dbReference type="SAM" id="MobiDB-lite"/>
    </source>
</evidence>
<comment type="caution">
    <text evidence="3">The sequence shown here is derived from an EMBL/GenBank/DDBJ whole genome shotgun (WGS) entry which is preliminary data.</text>
</comment>
<dbReference type="EMBL" id="QUQM01000007">
    <property type="protein sequence ID" value="KAA8646514.1"/>
    <property type="molecule type" value="Genomic_DNA"/>
</dbReference>
<organism evidence="3 4">
    <name type="scientific">Aspergillus tanneri</name>
    <dbReference type="NCBI Taxonomy" id="1220188"/>
    <lineage>
        <taxon>Eukaryota</taxon>
        <taxon>Fungi</taxon>
        <taxon>Dikarya</taxon>
        <taxon>Ascomycota</taxon>
        <taxon>Pezizomycotina</taxon>
        <taxon>Eurotiomycetes</taxon>
        <taxon>Eurotiomycetidae</taxon>
        <taxon>Eurotiales</taxon>
        <taxon>Aspergillaceae</taxon>
        <taxon>Aspergillus</taxon>
        <taxon>Aspergillus subgen. Circumdati</taxon>
    </lineage>
</organism>